<protein>
    <recommendedName>
        <fullName evidence="3">DUF3551 domain-containing protein</fullName>
    </recommendedName>
</protein>
<accession>A0ABS4BI32</accession>
<proteinExistence type="predicted"/>
<comment type="caution">
    <text evidence="1">The sequence shown here is derived from an EMBL/GenBank/DDBJ whole genome shotgun (WGS) entry which is preliminary data.</text>
</comment>
<dbReference type="EMBL" id="JAGJCF010000007">
    <property type="protein sequence ID" value="MBP0616422.1"/>
    <property type="molecule type" value="Genomic_DNA"/>
</dbReference>
<dbReference type="RefSeq" id="WP_209594908.1">
    <property type="nucleotide sequence ID" value="NZ_JAGJCF010000007.1"/>
</dbReference>
<dbReference type="Proteomes" id="UP000678276">
    <property type="component" value="Unassembled WGS sequence"/>
</dbReference>
<reference evidence="1 2" key="1">
    <citation type="submission" date="2021-04" db="EMBL/GenBank/DDBJ databases">
        <title>Whole genome sequence of Jiella sp. KSK16Y-1.</title>
        <authorList>
            <person name="Tuo L."/>
        </authorList>
    </citation>
    <scope>NUCLEOTIDE SEQUENCE [LARGE SCALE GENOMIC DNA]</scope>
    <source>
        <strain evidence="1 2">KSK16Y-1</strain>
    </source>
</reference>
<evidence type="ECO:0008006" key="3">
    <source>
        <dbReference type="Google" id="ProtNLM"/>
    </source>
</evidence>
<evidence type="ECO:0000313" key="2">
    <source>
        <dbReference type="Proteomes" id="UP000678276"/>
    </source>
</evidence>
<gene>
    <name evidence="1" type="ORF">J6595_12595</name>
</gene>
<name>A0ABS4BI32_9HYPH</name>
<organism evidence="1 2">
    <name type="scientific">Jiella mangrovi</name>
    <dbReference type="NCBI Taxonomy" id="2821407"/>
    <lineage>
        <taxon>Bacteria</taxon>
        <taxon>Pseudomonadati</taxon>
        <taxon>Pseudomonadota</taxon>
        <taxon>Alphaproteobacteria</taxon>
        <taxon>Hyphomicrobiales</taxon>
        <taxon>Aurantimonadaceae</taxon>
        <taxon>Jiella</taxon>
    </lineage>
</organism>
<sequence>MYKRLVVLTLLIALFGIAMSYLVQGSTAGTPTSFVASLSGGSCDYSSGKVCRINRRGSAGMAHF</sequence>
<evidence type="ECO:0000313" key="1">
    <source>
        <dbReference type="EMBL" id="MBP0616422.1"/>
    </source>
</evidence>
<keyword evidence="2" id="KW-1185">Reference proteome</keyword>